<evidence type="ECO:0000259" key="9">
    <source>
        <dbReference type="PROSITE" id="PS50846"/>
    </source>
</evidence>
<evidence type="ECO:0000256" key="6">
    <source>
        <dbReference type="ARBA" id="ARBA00023136"/>
    </source>
</evidence>
<dbReference type="SUPFAM" id="SSF81653">
    <property type="entry name" value="Calcium ATPase, transduction domain A"/>
    <property type="match status" value="1"/>
</dbReference>
<evidence type="ECO:0000256" key="7">
    <source>
        <dbReference type="RuleBase" id="RU362081"/>
    </source>
</evidence>
<dbReference type="InterPro" id="IPR017969">
    <property type="entry name" value="Heavy-metal-associated_CS"/>
</dbReference>
<dbReference type="Gene3D" id="2.70.150.10">
    <property type="entry name" value="Calcium-transporting ATPase, cytoplasmic transduction domain A"/>
    <property type="match status" value="1"/>
</dbReference>
<dbReference type="InterPro" id="IPR008250">
    <property type="entry name" value="ATPase_P-typ_transduc_dom_A_sf"/>
</dbReference>
<dbReference type="SUPFAM" id="SSF55008">
    <property type="entry name" value="HMA, heavy metal-associated domain"/>
    <property type="match status" value="1"/>
</dbReference>
<reference evidence="10" key="1">
    <citation type="journal article" date="2020" name="Nat. Commun.">
        <title>Large-scale genome sequencing of mycorrhizal fungi provides insights into the early evolution of symbiotic traits.</title>
        <authorList>
            <person name="Miyauchi S."/>
            <person name="Kiss E."/>
            <person name="Kuo A."/>
            <person name="Drula E."/>
            <person name="Kohler A."/>
            <person name="Sanchez-Garcia M."/>
            <person name="Morin E."/>
            <person name="Andreopoulos B."/>
            <person name="Barry K.W."/>
            <person name="Bonito G."/>
            <person name="Buee M."/>
            <person name="Carver A."/>
            <person name="Chen C."/>
            <person name="Cichocki N."/>
            <person name="Clum A."/>
            <person name="Culley D."/>
            <person name="Crous P.W."/>
            <person name="Fauchery L."/>
            <person name="Girlanda M."/>
            <person name="Hayes R.D."/>
            <person name="Keri Z."/>
            <person name="LaButti K."/>
            <person name="Lipzen A."/>
            <person name="Lombard V."/>
            <person name="Magnuson J."/>
            <person name="Maillard F."/>
            <person name="Murat C."/>
            <person name="Nolan M."/>
            <person name="Ohm R.A."/>
            <person name="Pangilinan J."/>
            <person name="Pereira M.F."/>
            <person name="Perotto S."/>
            <person name="Peter M."/>
            <person name="Pfister S."/>
            <person name="Riley R."/>
            <person name="Sitrit Y."/>
            <person name="Stielow J.B."/>
            <person name="Szollosi G."/>
            <person name="Zifcakova L."/>
            <person name="Stursova M."/>
            <person name="Spatafora J.W."/>
            <person name="Tedersoo L."/>
            <person name="Vaario L.M."/>
            <person name="Yamada A."/>
            <person name="Yan M."/>
            <person name="Wang P."/>
            <person name="Xu J."/>
            <person name="Bruns T."/>
            <person name="Baldrian P."/>
            <person name="Vilgalys R."/>
            <person name="Dunand C."/>
            <person name="Henrissat B."/>
            <person name="Grigoriev I.V."/>
            <person name="Hibbett D."/>
            <person name="Nagy L.G."/>
            <person name="Martin F.M."/>
        </authorList>
    </citation>
    <scope>NUCLEOTIDE SEQUENCE</scope>
    <source>
        <strain evidence="10">UH-Tt-Lm1</strain>
    </source>
</reference>
<dbReference type="SFLD" id="SFLDS00003">
    <property type="entry name" value="Haloacid_Dehalogenase"/>
    <property type="match status" value="1"/>
</dbReference>
<evidence type="ECO:0000256" key="2">
    <source>
        <dbReference type="ARBA" id="ARBA00022692"/>
    </source>
</evidence>
<dbReference type="GO" id="GO:0005524">
    <property type="term" value="F:ATP binding"/>
    <property type="evidence" value="ECO:0007669"/>
    <property type="project" value="UniProtKB-UniRule"/>
</dbReference>
<feature type="compositionally biased region" description="Basic residues" evidence="8">
    <location>
        <begin position="186"/>
        <end position="206"/>
    </location>
</feature>
<dbReference type="EMBL" id="WIUZ02000010">
    <property type="protein sequence ID" value="KAF9783150.1"/>
    <property type="molecule type" value="Genomic_DNA"/>
</dbReference>
<dbReference type="AlphaFoldDB" id="A0A9P6HAR8"/>
<feature type="transmembrane region" description="Helical" evidence="7">
    <location>
        <begin position="1102"/>
        <end position="1127"/>
    </location>
</feature>
<keyword evidence="7" id="KW-0067">ATP-binding</keyword>
<organism evidence="10 11">
    <name type="scientific">Thelephora terrestris</name>
    <dbReference type="NCBI Taxonomy" id="56493"/>
    <lineage>
        <taxon>Eukaryota</taxon>
        <taxon>Fungi</taxon>
        <taxon>Dikarya</taxon>
        <taxon>Basidiomycota</taxon>
        <taxon>Agaricomycotina</taxon>
        <taxon>Agaricomycetes</taxon>
        <taxon>Thelephorales</taxon>
        <taxon>Thelephoraceae</taxon>
        <taxon>Thelephora</taxon>
    </lineage>
</organism>
<dbReference type="GO" id="GO:0019829">
    <property type="term" value="F:ATPase-coupled monoatomic cation transmembrane transporter activity"/>
    <property type="evidence" value="ECO:0007669"/>
    <property type="project" value="InterPro"/>
</dbReference>
<dbReference type="SUPFAM" id="SSF56784">
    <property type="entry name" value="HAD-like"/>
    <property type="match status" value="1"/>
</dbReference>
<feature type="transmembrane region" description="Helical" evidence="7">
    <location>
        <begin position="504"/>
        <end position="522"/>
    </location>
</feature>
<dbReference type="InterPro" id="IPR036412">
    <property type="entry name" value="HAD-like_sf"/>
</dbReference>
<dbReference type="InterPro" id="IPR023214">
    <property type="entry name" value="HAD_sf"/>
</dbReference>
<keyword evidence="5 7" id="KW-1133">Transmembrane helix</keyword>
<dbReference type="PANTHER" id="PTHR46594:SF4">
    <property type="entry name" value="P-TYPE CATION-TRANSPORTING ATPASE"/>
    <property type="match status" value="1"/>
</dbReference>
<dbReference type="PROSITE" id="PS00154">
    <property type="entry name" value="ATPASE_E1_E2"/>
    <property type="match status" value="1"/>
</dbReference>
<dbReference type="Gene3D" id="3.40.50.1000">
    <property type="entry name" value="HAD superfamily/HAD-like"/>
    <property type="match status" value="1"/>
</dbReference>
<comment type="caution">
    <text evidence="10">The sequence shown here is derived from an EMBL/GenBank/DDBJ whole genome shotgun (WGS) entry which is preliminary data.</text>
</comment>
<reference evidence="10" key="2">
    <citation type="submission" date="2020-11" db="EMBL/GenBank/DDBJ databases">
        <authorList>
            <consortium name="DOE Joint Genome Institute"/>
            <person name="Kuo A."/>
            <person name="Miyauchi S."/>
            <person name="Kiss E."/>
            <person name="Drula E."/>
            <person name="Kohler A."/>
            <person name="Sanchez-Garcia M."/>
            <person name="Andreopoulos B."/>
            <person name="Barry K.W."/>
            <person name="Bonito G."/>
            <person name="Buee M."/>
            <person name="Carver A."/>
            <person name="Chen C."/>
            <person name="Cichocki N."/>
            <person name="Clum A."/>
            <person name="Culley D."/>
            <person name="Crous P.W."/>
            <person name="Fauchery L."/>
            <person name="Girlanda M."/>
            <person name="Hayes R."/>
            <person name="Keri Z."/>
            <person name="Labutti K."/>
            <person name="Lipzen A."/>
            <person name="Lombard V."/>
            <person name="Magnuson J."/>
            <person name="Maillard F."/>
            <person name="Morin E."/>
            <person name="Murat C."/>
            <person name="Nolan M."/>
            <person name="Ohm R."/>
            <person name="Pangilinan J."/>
            <person name="Pereira M."/>
            <person name="Perotto S."/>
            <person name="Peter M."/>
            <person name="Riley R."/>
            <person name="Sitrit Y."/>
            <person name="Stielow B."/>
            <person name="Szollosi G."/>
            <person name="Zifcakova L."/>
            <person name="Stursova M."/>
            <person name="Spatafora J.W."/>
            <person name="Tedersoo L."/>
            <person name="Vaario L.-M."/>
            <person name="Yamada A."/>
            <person name="Yan M."/>
            <person name="Wang P."/>
            <person name="Xu J."/>
            <person name="Bruns T."/>
            <person name="Baldrian P."/>
            <person name="Vilgalys R."/>
            <person name="Henrissat B."/>
            <person name="Grigoriev I.V."/>
            <person name="Hibbett D."/>
            <person name="Nagy L.G."/>
            <person name="Martin F.M."/>
        </authorList>
    </citation>
    <scope>NUCLEOTIDE SEQUENCE</scope>
    <source>
        <strain evidence="10">UH-Tt-Lm1</strain>
    </source>
</reference>
<dbReference type="PANTHER" id="PTHR46594">
    <property type="entry name" value="P-TYPE CATION-TRANSPORTING ATPASE"/>
    <property type="match status" value="1"/>
</dbReference>
<name>A0A9P6HAR8_9AGAM</name>
<keyword evidence="11" id="KW-1185">Reference proteome</keyword>
<dbReference type="PROSITE" id="PS50846">
    <property type="entry name" value="HMA_2"/>
    <property type="match status" value="1"/>
</dbReference>
<dbReference type="InterPro" id="IPR044492">
    <property type="entry name" value="P_typ_ATPase_HD_dom"/>
</dbReference>
<keyword evidence="3 7" id="KW-0479">Metal-binding</keyword>
<dbReference type="Pfam" id="PF00702">
    <property type="entry name" value="Hydrolase"/>
    <property type="match status" value="1"/>
</dbReference>
<evidence type="ECO:0000256" key="8">
    <source>
        <dbReference type="SAM" id="MobiDB-lite"/>
    </source>
</evidence>
<dbReference type="InterPro" id="IPR023298">
    <property type="entry name" value="ATPase_P-typ_TM_dom_sf"/>
</dbReference>
<evidence type="ECO:0000256" key="5">
    <source>
        <dbReference type="ARBA" id="ARBA00022989"/>
    </source>
</evidence>
<dbReference type="InterPro" id="IPR006121">
    <property type="entry name" value="HMA_dom"/>
</dbReference>
<feature type="compositionally biased region" description="Basic residues" evidence="8">
    <location>
        <begin position="216"/>
        <end position="227"/>
    </location>
</feature>
<keyword evidence="7" id="KW-0547">Nucleotide-binding</keyword>
<feature type="transmembrane region" description="Helical" evidence="7">
    <location>
        <begin position="528"/>
        <end position="546"/>
    </location>
</feature>
<proteinExistence type="inferred from homology"/>
<keyword evidence="4" id="KW-1278">Translocase</keyword>
<dbReference type="NCBIfam" id="TIGR01494">
    <property type="entry name" value="ATPase_P-type"/>
    <property type="match status" value="1"/>
</dbReference>
<dbReference type="Pfam" id="PF00122">
    <property type="entry name" value="E1-E2_ATPase"/>
    <property type="match status" value="1"/>
</dbReference>
<evidence type="ECO:0000256" key="3">
    <source>
        <dbReference type="ARBA" id="ARBA00022723"/>
    </source>
</evidence>
<dbReference type="GO" id="GO:0046872">
    <property type="term" value="F:metal ion binding"/>
    <property type="evidence" value="ECO:0007669"/>
    <property type="project" value="UniProtKB-KW"/>
</dbReference>
<dbReference type="GO" id="GO:0016020">
    <property type="term" value="C:membrane"/>
    <property type="evidence" value="ECO:0007669"/>
    <property type="project" value="UniProtKB-SubCell"/>
</dbReference>
<accession>A0A9P6HAR8</accession>
<dbReference type="Proteomes" id="UP000736335">
    <property type="component" value="Unassembled WGS sequence"/>
</dbReference>
<dbReference type="SUPFAM" id="SSF81665">
    <property type="entry name" value="Calcium ATPase, transmembrane domain M"/>
    <property type="match status" value="1"/>
</dbReference>
<dbReference type="InterPro" id="IPR018303">
    <property type="entry name" value="ATPase_P-typ_P_site"/>
</dbReference>
<dbReference type="NCBIfam" id="TIGR01511">
    <property type="entry name" value="ATPase-IB1_Cu"/>
    <property type="match status" value="1"/>
</dbReference>
<comment type="subcellular location">
    <subcellularLocation>
        <location evidence="1 7">Membrane</location>
    </subcellularLocation>
</comment>
<dbReference type="InterPro" id="IPR027256">
    <property type="entry name" value="P-typ_ATPase_IB"/>
</dbReference>
<feature type="transmembrane region" description="Helical" evidence="7">
    <location>
        <begin position="1133"/>
        <end position="1154"/>
    </location>
</feature>
<dbReference type="InterPro" id="IPR023299">
    <property type="entry name" value="ATPase_P-typ_cyto_dom_N"/>
</dbReference>
<feature type="compositionally biased region" description="Basic and acidic residues" evidence="8">
    <location>
        <begin position="303"/>
        <end position="321"/>
    </location>
</feature>
<dbReference type="SFLD" id="SFLDG00002">
    <property type="entry name" value="C1.7:_P-type_atpase_like"/>
    <property type="match status" value="1"/>
</dbReference>
<feature type="transmembrane region" description="Helical" evidence="7">
    <location>
        <begin position="566"/>
        <end position="588"/>
    </location>
</feature>
<dbReference type="FunFam" id="2.70.150.10:FF:000002">
    <property type="entry name" value="Copper-transporting ATPase 1, putative"/>
    <property type="match status" value="1"/>
</dbReference>
<evidence type="ECO:0000313" key="11">
    <source>
        <dbReference type="Proteomes" id="UP000736335"/>
    </source>
</evidence>
<protein>
    <submittedName>
        <fullName evidence="10">Heavy metal translocatin</fullName>
    </submittedName>
</protein>
<dbReference type="SFLD" id="SFLDF00027">
    <property type="entry name" value="p-type_atpase"/>
    <property type="match status" value="1"/>
</dbReference>
<dbReference type="Gene3D" id="3.30.70.100">
    <property type="match status" value="1"/>
</dbReference>
<feature type="compositionally biased region" description="Basic residues" evidence="8">
    <location>
        <begin position="284"/>
        <end position="302"/>
    </location>
</feature>
<sequence>MTATDRDHPAEDTHSHVHATCEGEVQCCGHDHPEADVSGEAESHCGGGCCAHDEELECESNVDQCEDSCCGHHEDHSSHGESAHRAEPGDNCCAVEPSKAESNHTSCCKPEIVVEDEEPCANGKCIPDGVNGCQRAALLKSTCCGSPAESTPGVPSEDHDTELFTDSSDAILLNELKSIIQEHSTDHHHHTGSRSGLRKRTRHTHDHAHGDDTHDHHSHHSHSHSRPRPTSATSVACSVAHSLFNRVLQRLTVFARGECCCVANQTIVPIPVCFPSHPHDHSPTHSHTHARTHTHTHSHHGDHKHDHSHTHDSHPIDSSSKKHLEIIQTSVDLAERGAGVERRKMIMSIEGMDCPSCALRVTKALNTVPSVTQPKVNVFAAEATLMYDIGTISPDEIAQRVTGLTGLTCKFEQELREGDLLRTLWVSVPAKWDDYELPTGVSIKSRKLTKDKGNLLEVQYDSSIIQPRNVVAAFESWDGEYVPLEQVRGPSQASKDLWLLLRRTTLSAVATIPILVFAWAPLPKHPVLYNSISLVLATFVQFYIAFPLYKSSFRSLFLQHILDMDLLVAGSTSIAYIYSIISFGFLVAGKPIDESFFETSALLVTLIMLGQTVSAFARRRTTSALDAVDALQVQMVNLVEKTGVRSIPAELVHVGDILQVSPDSIIPTDGVIRSGITEVDESSLTGESKPVEKQRGSPVISGTLNLSGAIEITASRSLSENTIAGISRLMHDAQASRIPIQDLADKVAAYFAPVVLGLGLVTFLTWIFIGRFVQDRVAEKAGVEALMKMIAVLVVSCPCAVSLCVPMVVVIAVSVAAKKGVLFKSIEPIQYAKNTTAVLFDKTGTLTEGNLSVVDFYPFTDDAALLTYHLTKTSTHPVAKAVTEHVHALASSSATVPKLGAITSIAGQGLEATLDRRALRGGNCRWLNLGEHPTVHELRQKARTIFAVTLNGEAVAIFGLVDKLRPGAEDLVRWLTQREVDVYLLSGDEPTVVESVAAQLGIRPDRAVGGCTPKSKAEFVRTVQENRESSSGRRSKRPANVMFIGDGTNDIVALTQADTGVSVSSGTDVAISAADVIMLNPTNIHKSVETIFRVSESAFRRIVWNFAWSFVYNLAAILLAGGAFVEFSLQPQYAGLGEMVSVLPVILVAWTMVFV</sequence>
<keyword evidence="6 7" id="KW-0472">Membrane</keyword>
<feature type="region of interest" description="Disordered" evidence="8">
    <location>
        <begin position="181"/>
        <end position="231"/>
    </location>
</feature>
<dbReference type="InterPro" id="IPR036163">
    <property type="entry name" value="HMA_dom_sf"/>
</dbReference>
<comment type="similarity">
    <text evidence="7">Belongs to the cation transport ATPase (P-type) (TC 3.A.3) family. Type IB subfamily.</text>
</comment>
<feature type="transmembrane region" description="Helical" evidence="7">
    <location>
        <begin position="747"/>
        <end position="769"/>
    </location>
</feature>
<dbReference type="InterPro" id="IPR059000">
    <property type="entry name" value="ATPase_P-type_domA"/>
</dbReference>
<dbReference type="InterPro" id="IPR001757">
    <property type="entry name" value="P_typ_ATPase"/>
</dbReference>
<gene>
    <name evidence="10" type="ORF">BJ322DRAFT_1069154</name>
</gene>
<feature type="region of interest" description="Disordered" evidence="8">
    <location>
        <begin position="279"/>
        <end position="321"/>
    </location>
</feature>
<dbReference type="Pfam" id="PF00403">
    <property type="entry name" value="HMA"/>
    <property type="match status" value="1"/>
</dbReference>
<keyword evidence="2 7" id="KW-0812">Transmembrane</keyword>
<dbReference type="NCBIfam" id="TIGR01525">
    <property type="entry name" value="ATPase-IB_hvy"/>
    <property type="match status" value="1"/>
</dbReference>
<dbReference type="Gene3D" id="3.40.1110.10">
    <property type="entry name" value="Calcium-transporting ATPase, cytoplasmic domain N"/>
    <property type="match status" value="1"/>
</dbReference>
<feature type="transmembrane region" description="Helical" evidence="7">
    <location>
        <begin position="789"/>
        <end position="817"/>
    </location>
</feature>
<dbReference type="PRINTS" id="PR00119">
    <property type="entry name" value="CATATPASE"/>
</dbReference>
<dbReference type="OrthoDB" id="432719at2759"/>
<evidence type="ECO:0000313" key="10">
    <source>
        <dbReference type="EMBL" id="KAF9783150.1"/>
    </source>
</evidence>
<evidence type="ECO:0000256" key="4">
    <source>
        <dbReference type="ARBA" id="ARBA00022967"/>
    </source>
</evidence>
<feature type="domain" description="HMA" evidence="9">
    <location>
        <begin position="343"/>
        <end position="409"/>
    </location>
</feature>
<dbReference type="GO" id="GO:0016887">
    <property type="term" value="F:ATP hydrolysis activity"/>
    <property type="evidence" value="ECO:0007669"/>
    <property type="project" value="InterPro"/>
</dbReference>
<evidence type="ECO:0000256" key="1">
    <source>
        <dbReference type="ARBA" id="ARBA00004370"/>
    </source>
</evidence>
<dbReference type="PROSITE" id="PS01047">
    <property type="entry name" value="HMA_1"/>
    <property type="match status" value="1"/>
</dbReference>
<dbReference type="CDD" id="cd00371">
    <property type="entry name" value="HMA"/>
    <property type="match status" value="1"/>
</dbReference>